<protein>
    <submittedName>
        <fullName evidence="1">Uncharacterized protein</fullName>
    </submittedName>
</protein>
<organism evidence="1">
    <name type="scientific">marine sediment metagenome</name>
    <dbReference type="NCBI Taxonomy" id="412755"/>
    <lineage>
        <taxon>unclassified sequences</taxon>
        <taxon>metagenomes</taxon>
        <taxon>ecological metagenomes</taxon>
    </lineage>
</organism>
<sequence>MRRGFFIIFSMLILSASTELVNGLPLFEGVEPVTPYNASQMSESLNATELADNWDPPASGGLFGDVKGALGILNRLNKFIYAFPSILADFGTPLVWINAFNTIWTVLWLLSVADMISGGKILGA</sequence>
<comment type="caution">
    <text evidence="1">The sequence shown here is derived from an EMBL/GenBank/DDBJ whole genome shotgun (WGS) entry which is preliminary data.</text>
</comment>
<dbReference type="EMBL" id="BARS01036688">
    <property type="protein sequence ID" value="GAG17789.1"/>
    <property type="molecule type" value="Genomic_DNA"/>
</dbReference>
<accession>X0VHK2</accession>
<gene>
    <name evidence="1" type="ORF">S01H1_56352</name>
</gene>
<proteinExistence type="predicted"/>
<evidence type="ECO:0000313" key="1">
    <source>
        <dbReference type="EMBL" id="GAG17789.1"/>
    </source>
</evidence>
<reference evidence="1" key="1">
    <citation type="journal article" date="2014" name="Front. Microbiol.">
        <title>High frequency of phylogenetically diverse reductive dehalogenase-homologous genes in deep subseafloor sedimentary metagenomes.</title>
        <authorList>
            <person name="Kawai M."/>
            <person name="Futagami T."/>
            <person name="Toyoda A."/>
            <person name="Takaki Y."/>
            <person name="Nishi S."/>
            <person name="Hori S."/>
            <person name="Arai W."/>
            <person name="Tsubouchi T."/>
            <person name="Morono Y."/>
            <person name="Uchiyama I."/>
            <person name="Ito T."/>
            <person name="Fujiyama A."/>
            <person name="Inagaki F."/>
            <person name="Takami H."/>
        </authorList>
    </citation>
    <scope>NUCLEOTIDE SEQUENCE</scope>
    <source>
        <strain evidence="1">Expedition CK06-06</strain>
    </source>
</reference>
<name>X0VHK2_9ZZZZ</name>
<dbReference type="AlphaFoldDB" id="X0VHK2"/>